<dbReference type="InterPro" id="IPR011333">
    <property type="entry name" value="SKP1/BTB/POZ_sf"/>
</dbReference>
<evidence type="ECO:0000259" key="5">
    <source>
        <dbReference type="PROSITE" id="PS50097"/>
    </source>
</evidence>
<dbReference type="GO" id="GO:0042803">
    <property type="term" value="F:protein homodimerization activity"/>
    <property type="evidence" value="ECO:0007669"/>
    <property type="project" value="UniProtKB-ARBA"/>
</dbReference>
<feature type="compositionally biased region" description="Acidic residues" evidence="4">
    <location>
        <begin position="1"/>
        <end position="18"/>
    </location>
</feature>
<dbReference type="GO" id="GO:0010114">
    <property type="term" value="P:response to red light"/>
    <property type="evidence" value="ECO:0007669"/>
    <property type="project" value="TreeGrafter"/>
</dbReference>
<dbReference type="PANTHER" id="PTHR46336:SF3">
    <property type="entry name" value="BTB_POZ DOMAIN-CONTAINING PROTEIN POB1"/>
    <property type="match status" value="1"/>
</dbReference>
<keyword evidence="3" id="KW-0833">Ubl conjugation pathway</keyword>
<dbReference type="CDD" id="cd18186">
    <property type="entry name" value="BTB_POZ_ZBTB_KLHL-like"/>
    <property type="match status" value="1"/>
</dbReference>
<dbReference type="InterPro" id="IPR000210">
    <property type="entry name" value="BTB/POZ_dom"/>
</dbReference>
<reference evidence="6" key="1">
    <citation type="submission" date="2020-12" db="EMBL/GenBank/DDBJ databases">
        <title>WGS assembly of Carya illinoinensis cv. Pawnee.</title>
        <authorList>
            <person name="Platts A."/>
            <person name="Shu S."/>
            <person name="Wright S."/>
            <person name="Barry K."/>
            <person name="Edger P."/>
            <person name="Pires J.C."/>
            <person name="Schmutz J."/>
        </authorList>
    </citation>
    <scope>NUCLEOTIDE SEQUENCE</scope>
    <source>
        <tissue evidence="6">Leaf</tissue>
    </source>
</reference>
<evidence type="ECO:0000256" key="3">
    <source>
        <dbReference type="ARBA" id="ARBA00022786"/>
    </source>
</evidence>
<dbReference type="InterPro" id="IPR011705">
    <property type="entry name" value="BACK"/>
</dbReference>
<protein>
    <recommendedName>
        <fullName evidence="5">BTB domain-containing protein</fullName>
    </recommendedName>
</protein>
<accession>A0A8T1RAQ9</accession>
<dbReference type="AlphaFoldDB" id="A0A8T1RAQ9"/>
<dbReference type="GO" id="GO:0046982">
    <property type="term" value="F:protein heterodimerization activity"/>
    <property type="evidence" value="ECO:0007669"/>
    <property type="project" value="UniProtKB-ARBA"/>
</dbReference>
<dbReference type="Pfam" id="PF00651">
    <property type="entry name" value="BTB"/>
    <property type="match status" value="1"/>
</dbReference>
<comment type="caution">
    <text evidence="6">The sequence shown here is derived from an EMBL/GenBank/DDBJ whole genome shotgun (WGS) entry which is preliminary data.</text>
</comment>
<dbReference type="GO" id="GO:0005634">
    <property type="term" value="C:nucleus"/>
    <property type="evidence" value="ECO:0007669"/>
    <property type="project" value="TreeGrafter"/>
</dbReference>
<dbReference type="PANTHER" id="PTHR46336">
    <property type="entry name" value="OS02G0260700 PROTEIN"/>
    <property type="match status" value="1"/>
</dbReference>
<evidence type="ECO:0000256" key="2">
    <source>
        <dbReference type="ARBA" id="ARBA00004906"/>
    </source>
</evidence>
<dbReference type="Proteomes" id="UP000811609">
    <property type="component" value="Chromosome 2"/>
</dbReference>
<name>A0A8T1RAQ9_CARIL</name>
<dbReference type="SMART" id="SM00875">
    <property type="entry name" value="BACK"/>
    <property type="match status" value="1"/>
</dbReference>
<comment type="pathway">
    <text evidence="2">Protein modification; protein ubiquitination.</text>
</comment>
<dbReference type="FunFam" id="1.25.40.420:FF:000008">
    <property type="entry name" value="BTB/POZ domain-containing protein POB1"/>
    <property type="match status" value="1"/>
</dbReference>
<dbReference type="Gene3D" id="1.25.40.420">
    <property type="match status" value="1"/>
</dbReference>
<dbReference type="SUPFAM" id="SSF54695">
    <property type="entry name" value="POZ domain"/>
    <property type="match status" value="1"/>
</dbReference>
<evidence type="ECO:0000313" key="6">
    <source>
        <dbReference type="EMBL" id="KAG6663614.1"/>
    </source>
</evidence>
<dbReference type="FunFam" id="3.30.710.10:FF:000099">
    <property type="entry name" value="BTB/POZ domain-containing protein POB1"/>
    <property type="match status" value="1"/>
</dbReference>
<dbReference type="SUPFAM" id="SSF49599">
    <property type="entry name" value="TRAF domain-like"/>
    <property type="match status" value="1"/>
</dbReference>
<sequence length="449" mass="51035">MDDGAGCENPDEEVDAMSEESRSGDEAGNSNDSSWITDCPAVLRVKTLHISSPILAAKSPFFYKLFSNGMRESEQRHVTLTINASEEVALMELLNFMYINTLSVTTAPALLDVLMAADKYEVASCMRYCSRLLRNMPMTPESALHYLELPSSVLIGEAVQPLTDTAKQYLAAYYKDITKFQEEVMALPLAGVEAVLSSDDLQVASEDTVYDFVLKWARNQYPKLEERREILGMRLARFIRFPFMSCRKLRKVLTCNDFDNDVASKLVMEALFFKAEVPHRQRILVAEESNTPARRYVERAYKYRPVKVVEFELPRQQCVVYLDLKREECANLFPSGRVYSQAFHLGGQGFFLSAHCNMDQQNSFHCFGLFLGMQEKGSVTFAVDYEFAARSKPTEEFVSKYKGNYTFTGGKAVGYRNLFAIPWTSFMADDSLYFINGVLHLRAELTIRL</sequence>
<evidence type="ECO:0000256" key="1">
    <source>
        <dbReference type="ARBA" id="ARBA00002668"/>
    </source>
</evidence>
<dbReference type="InterPro" id="IPR045890">
    <property type="entry name" value="POB1-like"/>
</dbReference>
<dbReference type="EMBL" id="CM031810">
    <property type="protein sequence ID" value="KAG6663614.1"/>
    <property type="molecule type" value="Genomic_DNA"/>
</dbReference>
<evidence type="ECO:0000256" key="4">
    <source>
        <dbReference type="SAM" id="MobiDB-lite"/>
    </source>
</evidence>
<organism evidence="6 7">
    <name type="scientific">Carya illinoinensis</name>
    <name type="common">Pecan</name>
    <dbReference type="NCBI Taxonomy" id="32201"/>
    <lineage>
        <taxon>Eukaryota</taxon>
        <taxon>Viridiplantae</taxon>
        <taxon>Streptophyta</taxon>
        <taxon>Embryophyta</taxon>
        <taxon>Tracheophyta</taxon>
        <taxon>Spermatophyta</taxon>
        <taxon>Magnoliopsida</taxon>
        <taxon>eudicotyledons</taxon>
        <taxon>Gunneridae</taxon>
        <taxon>Pentapetalae</taxon>
        <taxon>rosids</taxon>
        <taxon>fabids</taxon>
        <taxon>Fagales</taxon>
        <taxon>Juglandaceae</taxon>
        <taxon>Carya</taxon>
    </lineage>
</organism>
<dbReference type="Pfam" id="PF07707">
    <property type="entry name" value="BACK"/>
    <property type="match status" value="1"/>
</dbReference>
<gene>
    <name evidence="6" type="ORF">CIPAW_02G037700</name>
</gene>
<dbReference type="PROSITE" id="PS50097">
    <property type="entry name" value="BTB"/>
    <property type="match status" value="1"/>
</dbReference>
<evidence type="ECO:0000313" key="7">
    <source>
        <dbReference type="Proteomes" id="UP000811609"/>
    </source>
</evidence>
<dbReference type="SMART" id="SM00225">
    <property type="entry name" value="BTB"/>
    <property type="match status" value="1"/>
</dbReference>
<feature type="region of interest" description="Disordered" evidence="4">
    <location>
        <begin position="1"/>
        <end position="33"/>
    </location>
</feature>
<proteinExistence type="predicted"/>
<feature type="domain" description="BTB" evidence="5">
    <location>
        <begin position="37"/>
        <end position="106"/>
    </location>
</feature>
<dbReference type="Gene3D" id="3.30.710.10">
    <property type="entry name" value="Potassium Channel Kv1.1, Chain A"/>
    <property type="match status" value="1"/>
</dbReference>
<keyword evidence="7" id="KW-1185">Reference proteome</keyword>
<comment type="function">
    <text evidence="1">May act as a substrate-specific adapter of an E3 ubiquitin-protein ligase complex (CUL3-RBX1-BTB) which mediates the ubiquitination and subsequent proteasomal degradation of target proteins.</text>
</comment>